<feature type="transmembrane region" description="Helical" evidence="1">
    <location>
        <begin position="237"/>
        <end position="262"/>
    </location>
</feature>
<organism evidence="3 4">
    <name type="scientific">Mesorhabditis spiculigera</name>
    <dbReference type="NCBI Taxonomy" id="96644"/>
    <lineage>
        <taxon>Eukaryota</taxon>
        <taxon>Metazoa</taxon>
        <taxon>Ecdysozoa</taxon>
        <taxon>Nematoda</taxon>
        <taxon>Chromadorea</taxon>
        <taxon>Rhabditida</taxon>
        <taxon>Rhabditina</taxon>
        <taxon>Rhabditomorpha</taxon>
        <taxon>Rhabditoidea</taxon>
        <taxon>Rhabditidae</taxon>
        <taxon>Mesorhabditinae</taxon>
        <taxon>Mesorhabditis</taxon>
    </lineage>
</organism>
<feature type="non-terminal residue" evidence="3">
    <location>
        <position position="300"/>
    </location>
</feature>
<accession>A0AA36DGZ6</accession>
<dbReference type="Proteomes" id="UP001177023">
    <property type="component" value="Unassembled WGS sequence"/>
</dbReference>
<keyword evidence="1" id="KW-1133">Transmembrane helix</keyword>
<proteinExistence type="predicted"/>
<evidence type="ECO:0000313" key="3">
    <source>
        <dbReference type="EMBL" id="CAJ0586557.1"/>
    </source>
</evidence>
<dbReference type="AlphaFoldDB" id="A0AA36DGZ6"/>
<comment type="caution">
    <text evidence="3">The sequence shown here is derived from an EMBL/GenBank/DDBJ whole genome shotgun (WGS) entry which is preliminary data.</text>
</comment>
<reference evidence="3" key="1">
    <citation type="submission" date="2023-06" db="EMBL/GenBank/DDBJ databases">
        <authorList>
            <person name="Delattre M."/>
        </authorList>
    </citation>
    <scope>NUCLEOTIDE SEQUENCE</scope>
    <source>
        <strain evidence="3">AF72</strain>
    </source>
</reference>
<evidence type="ECO:0000256" key="1">
    <source>
        <dbReference type="SAM" id="Phobius"/>
    </source>
</evidence>
<keyword evidence="4" id="KW-1185">Reference proteome</keyword>
<feature type="chain" id="PRO_5041375081" evidence="2">
    <location>
        <begin position="17"/>
        <end position="300"/>
    </location>
</feature>
<gene>
    <name evidence="3" type="ORF">MSPICULIGERA_LOCUS24559</name>
</gene>
<name>A0AA36DGZ6_9BILA</name>
<keyword evidence="1" id="KW-0812">Transmembrane</keyword>
<protein>
    <submittedName>
        <fullName evidence="3">Uncharacterized protein</fullName>
    </submittedName>
</protein>
<sequence length="300" mass="34072">MEVFLLLWMFFEYADAVFLQLLADPVDDRLLLQMNRVYTQTLPAAEPLLFDISLFQSCPQFNLILTTESYDSTRVLFSYNFKGDLTVSTNSSKLLPPSAAPLSEHHECREFKRKSIEMKVTRTDFNYRISIGKKSFLRPRDPNSNDLRIFIPQQTDCCLIRALLFQPEMPSTPTPVILRRSKLTPGDPFAEKAEAIEAAATRSYEHPTIASLADDKEAANTLYSWTRKINEGWNTTFLAFGAVMVLLFGGFSVFGLVMFVCLQKPPKHWVEHSAIAASTINTFRSVLSKQSSQKANNFDE</sequence>
<keyword evidence="2" id="KW-0732">Signal</keyword>
<evidence type="ECO:0000256" key="2">
    <source>
        <dbReference type="SAM" id="SignalP"/>
    </source>
</evidence>
<dbReference type="EMBL" id="CATQJA010002709">
    <property type="protein sequence ID" value="CAJ0586557.1"/>
    <property type="molecule type" value="Genomic_DNA"/>
</dbReference>
<evidence type="ECO:0000313" key="4">
    <source>
        <dbReference type="Proteomes" id="UP001177023"/>
    </source>
</evidence>
<keyword evidence="1" id="KW-0472">Membrane</keyword>
<feature type="signal peptide" evidence="2">
    <location>
        <begin position="1"/>
        <end position="16"/>
    </location>
</feature>